<dbReference type="Proteomes" id="UP000887578">
    <property type="component" value="Unplaced"/>
</dbReference>
<dbReference type="AlphaFoldDB" id="A0A914PXM4"/>
<accession>A0A914PXM4</accession>
<protein>
    <submittedName>
        <fullName evidence="2">Uncharacterized protein</fullName>
    </submittedName>
</protein>
<dbReference type="WBParaSite" id="PDA_v2.g19605.t1">
    <property type="protein sequence ID" value="PDA_v2.g19605.t1"/>
    <property type="gene ID" value="PDA_v2.g19605"/>
</dbReference>
<evidence type="ECO:0000313" key="1">
    <source>
        <dbReference type="Proteomes" id="UP000887578"/>
    </source>
</evidence>
<sequence>MAKEGADGGRTTTATSKNLLQMKKVREFEEYAKSSAKPGIHNYNVLRVLNRCYDSEDEIVEDFQLVEQATGNRLQYTMQCIELKDRLAVTNTLREIHILQHFGCDKFIMSMYSVFRHRQYIAMVFPAFVPIRNHLDVRYRFKNEGGKPGTGEARFQEASDNYYEKFMLFHML</sequence>
<name>A0A914PXM4_9BILA</name>
<proteinExistence type="predicted"/>
<organism evidence="1 2">
    <name type="scientific">Panagrolaimus davidi</name>
    <dbReference type="NCBI Taxonomy" id="227884"/>
    <lineage>
        <taxon>Eukaryota</taxon>
        <taxon>Metazoa</taxon>
        <taxon>Ecdysozoa</taxon>
        <taxon>Nematoda</taxon>
        <taxon>Chromadorea</taxon>
        <taxon>Rhabditida</taxon>
        <taxon>Tylenchina</taxon>
        <taxon>Panagrolaimomorpha</taxon>
        <taxon>Panagrolaimoidea</taxon>
        <taxon>Panagrolaimidae</taxon>
        <taxon>Panagrolaimus</taxon>
    </lineage>
</organism>
<keyword evidence="1" id="KW-1185">Reference proteome</keyword>
<evidence type="ECO:0000313" key="2">
    <source>
        <dbReference type="WBParaSite" id="PDA_v2.g19605.t1"/>
    </source>
</evidence>
<reference evidence="2" key="1">
    <citation type="submission" date="2022-11" db="UniProtKB">
        <authorList>
            <consortium name="WormBaseParasite"/>
        </authorList>
    </citation>
    <scope>IDENTIFICATION</scope>
</reference>